<dbReference type="EMBL" id="VBQZ03000008">
    <property type="protein sequence ID" value="MXQ81553.1"/>
    <property type="molecule type" value="Genomic_DNA"/>
</dbReference>
<comment type="caution">
    <text evidence="2">The sequence shown here is derived from an EMBL/GenBank/DDBJ whole genome shotgun (WGS) entry which is preliminary data.</text>
</comment>
<reference evidence="2" key="1">
    <citation type="submission" date="2019-10" db="EMBL/GenBank/DDBJ databases">
        <title>The sequence and de novo assembly of the wild yak genome.</title>
        <authorList>
            <person name="Liu Y."/>
        </authorList>
    </citation>
    <scope>NUCLEOTIDE SEQUENCE [LARGE SCALE GENOMIC DNA]</scope>
    <source>
        <strain evidence="2">WY2019</strain>
    </source>
</reference>
<sequence length="181" mass="19263">MPRAFAALAPRPLPPSAAHAPGPARRPSVAAAGTRAREGKGRPRVAPVRITALRGLRAPPGRGYREEPRRPNTRKAGSRGRPQPEARRSSPRHPPPETWNADSRGSAQAAVVLMGPFCEVVLVVDTVVLNISAEEVMGAARALGTSQKLSSEQKIPKLFAIPVNSCQSPALHPSQEYGTLQ</sequence>
<accession>A0A6B0R1X6</accession>
<evidence type="ECO:0000313" key="3">
    <source>
        <dbReference type="Proteomes" id="UP000322234"/>
    </source>
</evidence>
<gene>
    <name evidence="2" type="ORF">E5288_WYG011905</name>
</gene>
<dbReference type="Proteomes" id="UP000322234">
    <property type="component" value="Unassembled WGS sequence"/>
</dbReference>
<name>A0A6B0R1X6_9CETA</name>
<protein>
    <submittedName>
        <fullName evidence="2">Uncharacterized protein</fullName>
    </submittedName>
</protein>
<evidence type="ECO:0000256" key="1">
    <source>
        <dbReference type="SAM" id="MobiDB-lite"/>
    </source>
</evidence>
<dbReference type="AlphaFoldDB" id="A0A6B0R1X6"/>
<keyword evidence="3" id="KW-1185">Reference proteome</keyword>
<proteinExistence type="predicted"/>
<feature type="compositionally biased region" description="Low complexity" evidence="1">
    <location>
        <begin position="1"/>
        <end position="21"/>
    </location>
</feature>
<feature type="region of interest" description="Disordered" evidence="1">
    <location>
        <begin position="1"/>
        <end position="103"/>
    </location>
</feature>
<evidence type="ECO:0000313" key="2">
    <source>
        <dbReference type="EMBL" id="MXQ81553.1"/>
    </source>
</evidence>
<organism evidence="2 3">
    <name type="scientific">Bos mutus</name>
    <name type="common">wild yak</name>
    <dbReference type="NCBI Taxonomy" id="72004"/>
    <lineage>
        <taxon>Eukaryota</taxon>
        <taxon>Metazoa</taxon>
        <taxon>Chordata</taxon>
        <taxon>Craniata</taxon>
        <taxon>Vertebrata</taxon>
        <taxon>Euteleostomi</taxon>
        <taxon>Mammalia</taxon>
        <taxon>Eutheria</taxon>
        <taxon>Laurasiatheria</taxon>
        <taxon>Artiodactyla</taxon>
        <taxon>Ruminantia</taxon>
        <taxon>Pecora</taxon>
        <taxon>Bovidae</taxon>
        <taxon>Bovinae</taxon>
        <taxon>Bos</taxon>
    </lineage>
</organism>